<proteinExistence type="predicted"/>
<dbReference type="Proteomes" id="UP000829194">
    <property type="component" value="Chromosome"/>
</dbReference>
<evidence type="ECO:0000313" key="2">
    <source>
        <dbReference type="EMBL" id="UNP29645.1"/>
    </source>
</evidence>
<dbReference type="RefSeq" id="WP_057945716.1">
    <property type="nucleotide sequence ID" value="NZ_CP011131.1"/>
</dbReference>
<gene>
    <name evidence="2" type="ORF">MOV92_24865</name>
</gene>
<protein>
    <submittedName>
        <fullName evidence="2">DUF1190 domain-containing protein</fullName>
    </submittedName>
</protein>
<evidence type="ECO:0000313" key="3">
    <source>
        <dbReference type="Proteomes" id="UP000829194"/>
    </source>
</evidence>
<keyword evidence="3" id="KW-1185">Reference proteome</keyword>
<evidence type="ECO:0000256" key="1">
    <source>
        <dbReference type="SAM" id="MobiDB-lite"/>
    </source>
</evidence>
<feature type="region of interest" description="Disordered" evidence="1">
    <location>
        <begin position="191"/>
        <end position="212"/>
    </location>
</feature>
<accession>A0ABY3XEE2</accession>
<dbReference type="PROSITE" id="PS51257">
    <property type="entry name" value="PROKAR_LIPOPROTEIN"/>
    <property type="match status" value="1"/>
</dbReference>
<organism evidence="2 3">
    <name type="scientific">Lysobacter gummosus</name>
    <dbReference type="NCBI Taxonomy" id="262324"/>
    <lineage>
        <taxon>Bacteria</taxon>
        <taxon>Pseudomonadati</taxon>
        <taxon>Pseudomonadota</taxon>
        <taxon>Gammaproteobacteria</taxon>
        <taxon>Lysobacterales</taxon>
        <taxon>Lysobacteraceae</taxon>
        <taxon>Lysobacter</taxon>
    </lineage>
</organism>
<dbReference type="Pfam" id="PF06693">
    <property type="entry name" value="DUF1190"/>
    <property type="match status" value="1"/>
</dbReference>
<sequence>MTTTPKTRDGARGKRSRNLKLVLMAVAAPAVLSGCDDDPSGKILTSREECAVQTEISREECDKAYYQALVEHEKLAPRFESEQECNQQFGACQPVPAQYANGSQHSFIPPMTGFLVGYALSQAMSGGRSYYHIGGVSPLYRDYRSGGYLRPDGKQISTSSGTVYGKSAGNTALPARAVTVSRSGFGSSAAARGGFGGSNSSGSSRGGGGWGG</sequence>
<reference evidence="2 3" key="1">
    <citation type="submission" date="2022-03" db="EMBL/GenBank/DDBJ databases">
        <title>Complete genome sequence of Lysobacter capsici VKM B-2533 and Lysobacter gummosus 10.1.1, promising sources of lytic agents.</title>
        <authorList>
            <person name="Tarlachkov S.V."/>
            <person name="Kudryakova I.V."/>
            <person name="Afoshin A.S."/>
            <person name="Leontyevskaya E.A."/>
            <person name="Leontyevskaya N.V."/>
        </authorList>
    </citation>
    <scope>NUCLEOTIDE SEQUENCE [LARGE SCALE GENOMIC DNA]</scope>
    <source>
        <strain evidence="2 3">10.1.1</strain>
    </source>
</reference>
<feature type="compositionally biased region" description="Gly residues" evidence="1">
    <location>
        <begin position="193"/>
        <end position="212"/>
    </location>
</feature>
<name>A0ABY3XEE2_9GAMM</name>
<dbReference type="EMBL" id="CP093547">
    <property type="protein sequence ID" value="UNP29645.1"/>
    <property type="molecule type" value="Genomic_DNA"/>
</dbReference>
<dbReference type="InterPro" id="IPR009576">
    <property type="entry name" value="Biofilm_formation_YgiB"/>
</dbReference>